<evidence type="ECO:0000313" key="3">
    <source>
        <dbReference type="Proteomes" id="UP000462212"/>
    </source>
</evidence>
<comment type="caution">
    <text evidence="2">The sequence shown here is derived from an EMBL/GenBank/DDBJ whole genome shotgun (WGS) entry which is preliminary data.</text>
</comment>
<accession>A0A8H8RFD5</accession>
<keyword evidence="3" id="KW-1185">Reference proteome</keyword>
<sequence>MEQLSRLKNTVTDYLSLAKRRRTIGASTATPVKETEHTFLTPASEPTALGTFRDKLYTATAPNPRKRGRSEFEGDGSGLAPNDSVSQLTSSEDEGEGEAEGGGDALVELEEAIEEDMEEAEMEEEEEEENEDADAVSQAKVQEYLARQAELEMRKEEIETARAAGDWHTDELYLFERLTMRSYEELIPVEWKIDFPTLPELLFTDDPVRIFISYNCNSSSRGVKALQELLKLGARVREKVAAGRAPEPLVEREIKRYIQYTEKDGGYSRKRFLPVISVVRARPGQAIDSITQAITSEMTFLAEKHRESLGFQINGESELDANKRIPPLLYGMIVARTNVIFVTLDSANRDATIRHMTHFDFAVKKMDVWNGFAISIMAICARNYTMATKDELEVDDDPESDPDL</sequence>
<dbReference type="OrthoDB" id="5286775at2759"/>
<evidence type="ECO:0000256" key="1">
    <source>
        <dbReference type="SAM" id="MobiDB-lite"/>
    </source>
</evidence>
<dbReference type="EMBL" id="QGMJ01000874">
    <property type="protein sequence ID" value="TVY33060.1"/>
    <property type="molecule type" value="Genomic_DNA"/>
</dbReference>
<evidence type="ECO:0000313" key="2">
    <source>
        <dbReference type="EMBL" id="TVY33060.1"/>
    </source>
</evidence>
<proteinExistence type="predicted"/>
<feature type="region of interest" description="Disordered" evidence="1">
    <location>
        <begin position="115"/>
        <end position="137"/>
    </location>
</feature>
<feature type="region of interest" description="Disordered" evidence="1">
    <location>
        <begin position="58"/>
        <end position="103"/>
    </location>
</feature>
<dbReference type="Proteomes" id="UP000462212">
    <property type="component" value="Unassembled WGS sequence"/>
</dbReference>
<feature type="compositionally biased region" description="Acidic residues" evidence="1">
    <location>
        <begin position="91"/>
        <end position="103"/>
    </location>
</feature>
<name>A0A8H8RFD5_9HELO</name>
<feature type="compositionally biased region" description="Acidic residues" evidence="1">
    <location>
        <begin position="115"/>
        <end position="134"/>
    </location>
</feature>
<protein>
    <submittedName>
        <fullName evidence="2">Uncharacterized protein</fullName>
    </submittedName>
</protein>
<organism evidence="2 3">
    <name type="scientific">Lachnellula subtilissima</name>
    <dbReference type="NCBI Taxonomy" id="602034"/>
    <lineage>
        <taxon>Eukaryota</taxon>
        <taxon>Fungi</taxon>
        <taxon>Dikarya</taxon>
        <taxon>Ascomycota</taxon>
        <taxon>Pezizomycotina</taxon>
        <taxon>Leotiomycetes</taxon>
        <taxon>Helotiales</taxon>
        <taxon>Lachnaceae</taxon>
        <taxon>Lachnellula</taxon>
    </lineage>
</organism>
<dbReference type="AlphaFoldDB" id="A0A8H8RFD5"/>
<reference evidence="2 3" key="1">
    <citation type="submission" date="2018-05" db="EMBL/GenBank/DDBJ databases">
        <title>Genome sequencing and assembly of the regulated plant pathogen Lachnellula willkommii and related sister species for the development of diagnostic species identification markers.</title>
        <authorList>
            <person name="Giroux E."/>
            <person name="Bilodeau G."/>
        </authorList>
    </citation>
    <scope>NUCLEOTIDE SEQUENCE [LARGE SCALE GENOMIC DNA]</scope>
    <source>
        <strain evidence="2 3">CBS 197.66</strain>
    </source>
</reference>
<gene>
    <name evidence="2" type="ORF">LSUB1_G007753</name>
</gene>